<sequence length="276" mass="29646">MLTFFIRRPRFAMVIALLLTFVGAVSLKLIPVEQYPAITPPVVNVSASWPGASASDVAEAIAAPLETQLNGVDHMLYMESTSSDEGTYRLSITFAAGTDADLAAIDVQNRVAQALAQLPAEVQQNGVQVRKRASNLLMGVSLYSPLGTLSPLFVSNYASTQVREALARLPGVGEVQMFGARDYSMRIWLRPDRMNALNITTDDVAQALREQNVQGAAGQVGTPPVFNGQQQTLTINGLGRLNEAASFGEIILRRGAQGQLVRLADVATIELGARSY</sequence>
<dbReference type="Gene3D" id="1.20.1640.10">
    <property type="entry name" value="Multidrug efflux transporter AcrB transmembrane domain"/>
    <property type="match status" value="1"/>
</dbReference>
<dbReference type="InterPro" id="IPR027463">
    <property type="entry name" value="AcrB_DN_DC_subdom"/>
</dbReference>
<dbReference type="Gene3D" id="3.30.2090.10">
    <property type="entry name" value="Multidrug efflux transporter AcrB TolC docking domain, DN and DC subdomains"/>
    <property type="match status" value="1"/>
</dbReference>
<evidence type="ECO:0000313" key="3">
    <source>
        <dbReference type="EMBL" id="PLM95678.1"/>
    </source>
</evidence>
<dbReference type="Pfam" id="PF00873">
    <property type="entry name" value="ACR_tran"/>
    <property type="match status" value="1"/>
</dbReference>
<name>A0A2N4Z3S0_KLEVA</name>
<dbReference type="InterPro" id="IPR001036">
    <property type="entry name" value="Acrflvin-R"/>
</dbReference>
<comment type="caution">
    <text evidence="3">The sequence shown here is derived from an EMBL/GenBank/DDBJ whole genome shotgun (WGS) entry which is preliminary data.</text>
</comment>
<dbReference type="GO" id="GO:0005886">
    <property type="term" value="C:plasma membrane"/>
    <property type="evidence" value="ECO:0007669"/>
    <property type="project" value="TreeGrafter"/>
</dbReference>
<proteinExistence type="predicted"/>
<dbReference type="AlphaFoldDB" id="A0A2N4Z3S0"/>
<dbReference type="FunFam" id="3.30.70.1430:FF:000001">
    <property type="entry name" value="Efflux pump membrane transporter"/>
    <property type="match status" value="1"/>
</dbReference>
<dbReference type="PANTHER" id="PTHR32063">
    <property type="match status" value="1"/>
</dbReference>
<dbReference type="PRINTS" id="PR00702">
    <property type="entry name" value="ACRIFLAVINRP"/>
</dbReference>
<keyword evidence="1" id="KW-0812">Transmembrane</keyword>
<organism evidence="3 4">
    <name type="scientific">Klebsiella variicola</name>
    <dbReference type="NCBI Taxonomy" id="244366"/>
    <lineage>
        <taxon>Bacteria</taxon>
        <taxon>Pseudomonadati</taxon>
        <taxon>Pseudomonadota</taxon>
        <taxon>Gammaproteobacteria</taxon>
        <taxon>Enterobacterales</taxon>
        <taxon>Enterobacteriaceae</taxon>
        <taxon>Klebsiella/Raoultella group</taxon>
        <taxon>Klebsiella</taxon>
        <taxon>Klebsiella pneumoniae complex</taxon>
    </lineage>
</organism>
<dbReference type="PANTHER" id="PTHR32063:SF76">
    <property type="entry name" value="EFFLUX PUMP MEMBRANE TRANSPORTER"/>
    <property type="match status" value="1"/>
</dbReference>
<keyword evidence="2" id="KW-1133">Transmembrane helix</keyword>
<reference evidence="3 4" key="1">
    <citation type="submission" date="2017-11" db="EMBL/GenBank/DDBJ databases">
        <authorList>
            <person name="Han C.G."/>
        </authorList>
    </citation>
    <scope>NUCLEOTIDE SEQUENCE [LARGE SCALE GENOMIC DNA]</scope>
    <source>
        <strain evidence="3 4">A8</strain>
    </source>
</reference>
<dbReference type="Gene3D" id="3.30.70.1430">
    <property type="entry name" value="Multidrug efflux transporter AcrB pore domain"/>
    <property type="match status" value="1"/>
</dbReference>
<feature type="non-terminal residue" evidence="3">
    <location>
        <position position="276"/>
    </location>
</feature>
<dbReference type="SUPFAM" id="SSF82714">
    <property type="entry name" value="Multidrug efflux transporter AcrB TolC docking domain, DN and DC subdomains"/>
    <property type="match status" value="1"/>
</dbReference>
<accession>A0A2N4Z3S0</accession>
<dbReference type="Gene3D" id="3.30.70.1320">
    <property type="entry name" value="Multidrug efflux transporter AcrB pore domain like"/>
    <property type="match status" value="1"/>
</dbReference>
<reference evidence="3 4" key="2">
    <citation type="submission" date="2018-01" db="EMBL/GenBank/DDBJ databases">
        <title>Genomic study of Klebsiella pneumoniae.</title>
        <authorList>
            <person name="Yang Y."/>
            <person name="Bicalho R."/>
        </authorList>
    </citation>
    <scope>NUCLEOTIDE SEQUENCE [LARGE SCALE GENOMIC DNA]</scope>
    <source>
        <strain evidence="3 4">A8</strain>
    </source>
</reference>
<keyword evidence="2" id="KW-0472">Membrane</keyword>
<gene>
    <name evidence="3" type="ORF">CWN47_09820</name>
</gene>
<dbReference type="Proteomes" id="UP000234412">
    <property type="component" value="Unassembled WGS sequence"/>
</dbReference>
<evidence type="ECO:0000256" key="1">
    <source>
        <dbReference type="ARBA" id="ARBA00022692"/>
    </source>
</evidence>
<dbReference type="GO" id="GO:0042910">
    <property type="term" value="F:xenobiotic transmembrane transporter activity"/>
    <property type="evidence" value="ECO:0007669"/>
    <property type="project" value="TreeGrafter"/>
</dbReference>
<dbReference type="EMBL" id="PIDP01000245">
    <property type="protein sequence ID" value="PLM95678.1"/>
    <property type="molecule type" value="Genomic_DNA"/>
</dbReference>
<protein>
    <submittedName>
        <fullName evidence="3">Hydrophobe/amphiphile efflux-1 family RND transporter</fullName>
    </submittedName>
</protein>
<evidence type="ECO:0000256" key="2">
    <source>
        <dbReference type="ARBA" id="ARBA00022989"/>
    </source>
</evidence>
<dbReference type="SUPFAM" id="SSF82693">
    <property type="entry name" value="Multidrug efflux transporter AcrB pore domain, PN1, PN2, PC1 and PC2 subdomains"/>
    <property type="match status" value="2"/>
</dbReference>
<evidence type="ECO:0000313" key="4">
    <source>
        <dbReference type="Proteomes" id="UP000234412"/>
    </source>
</evidence>